<feature type="compositionally biased region" description="Polar residues" evidence="1">
    <location>
        <begin position="11"/>
        <end position="23"/>
    </location>
</feature>
<dbReference type="Proteomes" id="UP000002258">
    <property type="component" value="Chromosome 8"/>
</dbReference>
<feature type="region of interest" description="Disordered" evidence="1">
    <location>
        <begin position="167"/>
        <end position="186"/>
    </location>
</feature>
<dbReference type="STRING" id="322104.A3M0B6"/>
<evidence type="ECO:0000313" key="2">
    <source>
        <dbReference type="EMBL" id="ABN68684.2"/>
    </source>
</evidence>
<name>A3M0B6_PICST</name>
<sequence length="541" mass="60944">MEHHFLGMETSLDSGSNPDLNPQLNLSIQHHLQAQTQHQNLQQQHLQQYTPNSIVSPSNSQPRSLQQHQHDPNHKLASSDFDLSNSNSIVTGRTMLQDDPKLHQHQQIQNMDLHNTYHLQQVPSTSSQLHTELPLQSSYGPTIIQQQIQQQPHNNTHQHQYHLDVRLDDMGSSGDSNSNSSYSDKKLVSPIPPLHMQQQIVNGTSDPPIRDKSESLVTSISSELHNAEGDQILRASCSRCKKEFDQPIILPQSADSTKLLVQPKIFKLCQHCRDLQRKRSRKWQKKTKDKEGICRRCGSEIPTDEQMYVLCSMCRSNLRTRKASRAAQGKCVHCSGPLDASIIVGDDIKQPAKKDAKAGNYKVCQRCRENDKIRRTNLEKMGNCNRCAKALPPADVGKHKVCVNCRNRKKRMSKSSPNTSIDSLNTNGNNHDSTNSMMNNISHNGNAISQQLAIMPNDQHAAMAILSGAAEAQYPQLPMNQNFNAQQFAQAQYNQAIIQQQAFNQVFTQAHQQQNQPQQVMSTQLKQYDPSKGTVYEFQGA</sequence>
<evidence type="ECO:0000313" key="3">
    <source>
        <dbReference type="Proteomes" id="UP000002258"/>
    </source>
</evidence>
<protein>
    <submittedName>
        <fullName evidence="2">G-box binding factor</fullName>
    </submittedName>
</protein>
<organism evidence="2 3">
    <name type="scientific">Scheffersomyces stipitis (strain ATCC 58785 / CBS 6054 / NBRC 10063 / NRRL Y-11545)</name>
    <name type="common">Yeast</name>
    <name type="synonym">Pichia stipitis</name>
    <dbReference type="NCBI Taxonomy" id="322104"/>
    <lineage>
        <taxon>Eukaryota</taxon>
        <taxon>Fungi</taxon>
        <taxon>Dikarya</taxon>
        <taxon>Ascomycota</taxon>
        <taxon>Saccharomycotina</taxon>
        <taxon>Pichiomycetes</taxon>
        <taxon>Debaryomycetaceae</taxon>
        <taxon>Scheffersomyces</taxon>
    </lineage>
</organism>
<feature type="region of interest" description="Disordered" evidence="1">
    <location>
        <begin position="52"/>
        <end position="85"/>
    </location>
</feature>
<dbReference type="KEGG" id="pic:PICST_68514"/>
<feature type="compositionally biased region" description="Low complexity" evidence="1">
    <location>
        <begin position="170"/>
        <end position="182"/>
    </location>
</feature>
<feature type="compositionally biased region" description="Polar residues" evidence="1">
    <location>
        <begin position="52"/>
        <end position="67"/>
    </location>
</feature>
<evidence type="ECO:0000256" key="1">
    <source>
        <dbReference type="SAM" id="MobiDB-lite"/>
    </source>
</evidence>
<feature type="region of interest" description="Disordered" evidence="1">
    <location>
        <begin position="1"/>
        <end position="23"/>
    </location>
</feature>
<accession>A3M0B6</accession>
<keyword evidence="3" id="KW-1185">Reference proteome</keyword>
<dbReference type="HOGENOM" id="CLU_503540_0_0_1"/>
<dbReference type="EMBL" id="CP000502">
    <property type="protein sequence ID" value="ABN68684.2"/>
    <property type="molecule type" value="Genomic_DNA"/>
</dbReference>
<dbReference type="eggNOG" id="ENOG502SNVY">
    <property type="taxonomic scope" value="Eukaryota"/>
</dbReference>
<proteinExistence type="predicted"/>
<dbReference type="InParanoid" id="A3M0B6"/>
<dbReference type="AlphaFoldDB" id="A3M0B6"/>
<gene>
    <name evidence="2" type="primary">GBF1</name>
    <name evidence="2" type="ORF">PICST_68514</name>
</gene>
<dbReference type="OrthoDB" id="3998161at2759"/>
<dbReference type="OMA" id="RERTKYG"/>
<dbReference type="RefSeq" id="XP_001386713.2">
    <property type="nucleotide sequence ID" value="XM_001386676.1"/>
</dbReference>
<reference evidence="2 3" key="1">
    <citation type="journal article" date="2007" name="Nat. Biotechnol.">
        <title>Genome sequence of the lignocellulose-bioconverting and xylose-fermenting yeast Pichia stipitis.</title>
        <authorList>
            <person name="Jeffries T.W."/>
            <person name="Grigoriev I.V."/>
            <person name="Grimwood J."/>
            <person name="Laplaza J.M."/>
            <person name="Aerts A."/>
            <person name="Salamov A."/>
            <person name="Schmutz J."/>
            <person name="Lindquist E."/>
            <person name="Dehal P."/>
            <person name="Shapiro H."/>
            <person name="Jin Y.S."/>
            <person name="Passoth V."/>
            <person name="Richardson P.M."/>
        </authorList>
    </citation>
    <scope>NUCLEOTIDE SEQUENCE [LARGE SCALE GENOMIC DNA]</scope>
    <source>
        <strain evidence="3">ATCC 58785 / CBS 6054 / NBRC 10063 / NRRL Y-11545</strain>
    </source>
</reference>
<dbReference type="GeneID" id="4841159"/>